<protein>
    <submittedName>
        <fullName evidence="1">YEATS domain-containing protein 2</fullName>
    </submittedName>
</protein>
<dbReference type="EMBL" id="KK120478">
    <property type="protein sequence ID" value="KFM78358.1"/>
    <property type="molecule type" value="Genomic_DNA"/>
</dbReference>
<organism evidence="1 2">
    <name type="scientific">Stegodyphus mimosarum</name>
    <name type="common">African social velvet spider</name>
    <dbReference type="NCBI Taxonomy" id="407821"/>
    <lineage>
        <taxon>Eukaryota</taxon>
        <taxon>Metazoa</taxon>
        <taxon>Ecdysozoa</taxon>
        <taxon>Arthropoda</taxon>
        <taxon>Chelicerata</taxon>
        <taxon>Arachnida</taxon>
        <taxon>Araneae</taxon>
        <taxon>Araneomorphae</taxon>
        <taxon>Entelegynae</taxon>
        <taxon>Eresoidea</taxon>
        <taxon>Eresidae</taxon>
        <taxon>Stegodyphus</taxon>
    </lineage>
</organism>
<reference evidence="1 2" key="1">
    <citation type="submission" date="2013-11" db="EMBL/GenBank/DDBJ databases">
        <title>Genome sequencing of Stegodyphus mimosarum.</title>
        <authorList>
            <person name="Bechsgaard J."/>
        </authorList>
    </citation>
    <scope>NUCLEOTIDE SEQUENCE [LARGE SCALE GENOMIC DNA]</scope>
</reference>
<proteinExistence type="predicted"/>
<evidence type="ECO:0000313" key="2">
    <source>
        <dbReference type="Proteomes" id="UP000054359"/>
    </source>
</evidence>
<gene>
    <name evidence="1" type="ORF">X975_11534</name>
</gene>
<dbReference type="STRING" id="407821.A0A087ULW9"/>
<dbReference type="OrthoDB" id="1741717at2759"/>
<accession>A0A087ULW9</accession>
<name>A0A087ULW9_STEMI</name>
<dbReference type="Proteomes" id="UP000054359">
    <property type="component" value="Unassembled WGS sequence"/>
</dbReference>
<sequence length="203" mass="22492">MVRTAILNLLNKKISSHLNVDSVWSRKAIMSWCRKNGFVPMTSEKMTLLPEPKWSGIELCSVTSADDLLSTLKEENNSKLVSSDDEEIEIVEVVNKAKQVLNNQTQLQASHIPHLNEAAIYVKEVASQINVNLKPIEIEPCIYAPAIEEMILAACKALASDLIGSAVNEGYNRLGGKLCPEEITVSDVYSTIMKTPQFDFLTN</sequence>
<dbReference type="AlphaFoldDB" id="A0A087ULW9"/>
<feature type="non-terminal residue" evidence="1">
    <location>
        <position position="203"/>
    </location>
</feature>
<evidence type="ECO:0000313" key="1">
    <source>
        <dbReference type="EMBL" id="KFM78358.1"/>
    </source>
</evidence>
<keyword evidence="2" id="KW-1185">Reference proteome</keyword>